<name>A0ABW4P300_9NOCA</name>
<keyword evidence="2" id="KW-1185">Reference proteome</keyword>
<dbReference type="Proteomes" id="UP001597286">
    <property type="component" value="Unassembled WGS sequence"/>
</dbReference>
<reference evidence="2" key="1">
    <citation type="journal article" date="2019" name="Int. J. Syst. Evol. Microbiol.">
        <title>The Global Catalogue of Microorganisms (GCM) 10K type strain sequencing project: providing services to taxonomists for standard genome sequencing and annotation.</title>
        <authorList>
            <consortium name="The Broad Institute Genomics Platform"/>
            <consortium name="The Broad Institute Genome Sequencing Center for Infectious Disease"/>
            <person name="Wu L."/>
            <person name="Ma J."/>
        </authorList>
    </citation>
    <scope>NUCLEOTIDE SEQUENCE [LARGE SCALE GENOMIC DNA]</scope>
    <source>
        <strain evidence="2">DT72</strain>
    </source>
</reference>
<dbReference type="InterPro" id="IPR047990">
    <property type="entry name" value="DLW39-like"/>
</dbReference>
<organism evidence="1 2">
    <name type="scientific">Rhodococcus gannanensis</name>
    <dbReference type="NCBI Taxonomy" id="1960308"/>
    <lineage>
        <taxon>Bacteria</taxon>
        <taxon>Bacillati</taxon>
        <taxon>Actinomycetota</taxon>
        <taxon>Actinomycetes</taxon>
        <taxon>Mycobacteriales</taxon>
        <taxon>Nocardiaceae</taxon>
        <taxon>Rhodococcus</taxon>
    </lineage>
</organism>
<accession>A0ABW4P300</accession>
<comment type="caution">
    <text evidence="1">The sequence shown here is derived from an EMBL/GenBank/DDBJ whole genome shotgun (WGS) entry which is preliminary data.</text>
</comment>
<proteinExistence type="predicted"/>
<evidence type="ECO:0000313" key="1">
    <source>
        <dbReference type="EMBL" id="MFD1812324.1"/>
    </source>
</evidence>
<gene>
    <name evidence="1" type="ORF">ACFSJG_08875</name>
</gene>
<dbReference type="RefSeq" id="WP_378484836.1">
    <property type="nucleotide sequence ID" value="NZ_JBHUFB010000009.1"/>
</dbReference>
<dbReference type="EMBL" id="JBHUFB010000009">
    <property type="protein sequence ID" value="MFD1812324.1"/>
    <property type="molecule type" value="Genomic_DNA"/>
</dbReference>
<sequence length="36" mass="3952">MKILLVALTAVAVVFGIAKLRSQRGGEDVWHEVTSR</sequence>
<protein>
    <submittedName>
        <fullName evidence="1">DLW-39 family protein</fullName>
    </submittedName>
</protein>
<evidence type="ECO:0000313" key="2">
    <source>
        <dbReference type="Proteomes" id="UP001597286"/>
    </source>
</evidence>
<dbReference type="NCBIfam" id="NF038356">
    <property type="entry name" value="actino_DLW39"/>
    <property type="match status" value="1"/>
</dbReference>